<protein>
    <submittedName>
        <fullName evidence="1">Uncharacterized protein</fullName>
    </submittedName>
</protein>
<dbReference type="EMBL" id="REGN01001586">
    <property type="protein sequence ID" value="RNA33749.1"/>
    <property type="molecule type" value="Genomic_DNA"/>
</dbReference>
<evidence type="ECO:0000313" key="1">
    <source>
        <dbReference type="EMBL" id="RNA33749.1"/>
    </source>
</evidence>
<keyword evidence="2" id="KW-1185">Reference proteome</keyword>
<comment type="caution">
    <text evidence="1">The sequence shown here is derived from an EMBL/GenBank/DDBJ whole genome shotgun (WGS) entry which is preliminary data.</text>
</comment>
<reference evidence="1 2" key="1">
    <citation type="journal article" date="2018" name="Sci. Rep.">
        <title>Genomic signatures of local adaptation to the degree of environmental predictability in rotifers.</title>
        <authorList>
            <person name="Franch-Gras L."/>
            <person name="Hahn C."/>
            <person name="Garcia-Roger E.M."/>
            <person name="Carmona M.J."/>
            <person name="Serra M."/>
            <person name="Gomez A."/>
        </authorList>
    </citation>
    <scope>NUCLEOTIDE SEQUENCE [LARGE SCALE GENOMIC DNA]</scope>
    <source>
        <strain evidence="1">HYR1</strain>
    </source>
</reference>
<proteinExistence type="predicted"/>
<evidence type="ECO:0000313" key="2">
    <source>
        <dbReference type="Proteomes" id="UP000276133"/>
    </source>
</evidence>
<gene>
    <name evidence="1" type="ORF">BpHYR1_000208</name>
</gene>
<dbReference type="Proteomes" id="UP000276133">
    <property type="component" value="Unassembled WGS sequence"/>
</dbReference>
<sequence length="92" mass="10688">MISVCDLRFIKVLLDARKSGNWCNNFIYWQVRLSTSIYCWDPYKRTLNRPKFSETMSALAGQTLNGGSIFWTAKINESKNLNINENFQESIS</sequence>
<dbReference type="AlphaFoldDB" id="A0A3M7SDD2"/>
<name>A0A3M7SDD2_BRAPC</name>
<organism evidence="1 2">
    <name type="scientific">Brachionus plicatilis</name>
    <name type="common">Marine rotifer</name>
    <name type="synonym">Brachionus muelleri</name>
    <dbReference type="NCBI Taxonomy" id="10195"/>
    <lineage>
        <taxon>Eukaryota</taxon>
        <taxon>Metazoa</taxon>
        <taxon>Spiralia</taxon>
        <taxon>Gnathifera</taxon>
        <taxon>Rotifera</taxon>
        <taxon>Eurotatoria</taxon>
        <taxon>Monogononta</taxon>
        <taxon>Pseudotrocha</taxon>
        <taxon>Ploima</taxon>
        <taxon>Brachionidae</taxon>
        <taxon>Brachionus</taxon>
    </lineage>
</organism>
<accession>A0A3M7SDD2</accession>